<accession>A0LNT5</accession>
<keyword evidence="2" id="KW-0031">Aminopeptidase</keyword>
<evidence type="ECO:0000313" key="9">
    <source>
        <dbReference type="EMBL" id="ABK19087.1"/>
    </source>
</evidence>
<feature type="binding site" evidence="8">
    <location>
        <position position="184"/>
    </location>
    <ligand>
        <name>Zn(2+)</name>
        <dbReference type="ChEBI" id="CHEBI:29105"/>
        <label>1</label>
    </ligand>
</feature>
<dbReference type="InParanoid" id="A0LNT5"/>
<dbReference type="InterPro" id="IPR023367">
    <property type="entry name" value="Peptidase_M42_dom2"/>
</dbReference>
<dbReference type="PIRSF" id="PIRSF001123">
    <property type="entry name" value="PepA_GA"/>
    <property type="match status" value="1"/>
</dbReference>
<dbReference type="PANTHER" id="PTHR32481">
    <property type="entry name" value="AMINOPEPTIDASE"/>
    <property type="match status" value="1"/>
</dbReference>
<protein>
    <submittedName>
        <fullName evidence="9">Peptidase M42 family protein</fullName>
    </submittedName>
</protein>
<comment type="cofactor">
    <cofactor evidence="8">
        <name>a divalent metal cation</name>
        <dbReference type="ChEBI" id="CHEBI:60240"/>
    </cofactor>
    <text evidence="8">Binds 2 divalent metal cations per subunit.</text>
</comment>
<feature type="binding site" evidence="8">
    <location>
        <position position="184"/>
    </location>
    <ligand>
        <name>Zn(2+)</name>
        <dbReference type="ChEBI" id="CHEBI:29105"/>
        <label>2</label>
    </ligand>
</feature>
<sequence>MLNDPVTAAAIHLLKSLAEAPGAPGHEDAVRRIFRTEVGGDTTTDKTGSIIYTKKGTSETPRIMLAAHMDEVGFVVQSVTREGLIRFLPLGGWWPHTILAKRVRIITRNNTEIIGVVGAKPPHFLTDAEREKVMKIEDMFIDVGARDAVDVRDRFGIEVGDSIVPDSSFTVLHDPDVFLCKAFDNRVGMAVVIHAAAMLMSMTHHNTVCAVGTVQEEVGVRGAQTAAHAVNPDAAIILEGTPADDLPGTTEEERQGKLRGGVQIRLMDPSAIMNRKFSRYAVELAREHGIAHQVAVRRSGSTDARAVHLTREGVPTIVLGVPSRYIHTHNGLVHMEDYLSALDLVMKLLERLDEDAVRSFVTYDDK</sequence>
<evidence type="ECO:0000256" key="8">
    <source>
        <dbReference type="PIRSR" id="PIRSR001123-2"/>
    </source>
</evidence>
<proteinExistence type="inferred from homology"/>
<feature type="active site" description="Proton acceptor" evidence="7">
    <location>
        <position position="216"/>
    </location>
</feature>
<dbReference type="GO" id="GO:0004177">
    <property type="term" value="F:aminopeptidase activity"/>
    <property type="evidence" value="ECO:0007669"/>
    <property type="project" value="UniProtKB-UniRule"/>
</dbReference>
<evidence type="ECO:0000313" key="10">
    <source>
        <dbReference type="Proteomes" id="UP000001784"/>
    </source>
</evidence>
<keyword evidence="4 8" id="KW-0479">Metal-binding</keyword>
<evidence type="ECO:0000256" key="3">
    <source>
        <dbReference type="ARBA" id="ARBA00022670"/>
    </source>
</evidence>
<evidence type="ECO:0000256" key="4">
    <source>
        <dbReference type="ARBA" id="ARBA00022723"/>
    </source>
</evidence>
<dbReference type="PANTHER" id="PTHR32481:SF0">
    <property type="entry name" value="AMINOPEPTIDASE YPDE-RELATED"/>
    <property type="match status" value="1"/>
</dbReference>
<evidence type="ECO:0000256" key="2">
    <source>
        <dbReference type="ARBA" id="ARBA00022438"/>
    </source>
</evidence>
<dbReference type="AlphaFoldDB" id="A0LNT5"/>
<feature type="binding site" evidence="8">
    <location>
        <position position="327"/>
    </location>
    <ligand>
        <name>Zn(2+)</name>
        <dbReference type="ChEBI" id="CHEBI:29105"/>
        <label>2</label>
    </ligand>
</feature>
<dbReference type="Gene3D" id="2.40.30.40">
    <property type="entry name" value="Peptidase M42, domain 2"/>
    <property type="match status" value="1"/>
</dbReference>
<dbReference type="RefSeq" id="WP_011700212.1">
    <property type="nucleotide sequence ID" value="NC_008554.1"/>
</dbReference>
<evidence type="ECO:0000256" key="6">
    <source>
        <dbReference type="PIRNR" id="PIRNR001123"/>
    </source>
</evidence>
<evidence type="ECO:0000256" key="7">
    <source>
        <dbReference type="PIRSR" id="PIRSR001123-1"/>
    </source>
</evidence>
<dbReference type="InterPro" id="IPR051464">
    <property type="entry name" value="Peptidase_M42_aminopept"/>
</dbReference>
<gene>
    <name evidence="9" type="ordered locus">Sfum_3414</name>
</gene>
<organism evidence="9 10">
    <name type="scientific">Syntrophobacter fumaroxidans (strain DSM 10017 / MPOB)</name>
    <dbReference type="NCBI Taxonomy" id="335543"/>
    <lineage>
        <taxon>Bacteria</taxon>
        <taxon>Pseudomonadati</taxon>
        <taxon>Thermodesulfobacteriota</taxon>
        <taxon>Syntrophobacteria</taxon>
        <taxon>Syntrophobacterales</taxon>
        <taxon>Syntrophobacteraceae</taxon>
        <taxon>Syntrophobacter</taxon>
    </lineage>
</organism>
<evidence type="ECO:0000256" key="5">
    <source>
        <dbReference type="ARBA" id="ARBA00022801"/>
    </source>
</evidence>
<keyword evidence="10" id="KW-1185">Reference proteome</keyword>
<feature type="binding site" evidence="8">
    <location>
        <position position="239"/>
    </location>
    <ligand>
        <name>Zn(2+)</name>
        <dbReference type="ChEBI" id="CHEBI:29105"/>
        <label>1</label>
    </ligand>
</feature>
<dbReference type="HOGENOM" id="CLU_047249_0_2_7"/>
<dbReference type="STRING" id="335543.Sfum_3414"/>
<dbReference type="eggNOG" id="COG1363">
    <property type="taxonomic scope" value="Bacteria"/>
</dbReference>
<dbReference type="KEGG" id="sfu:Sfum_3414"/>
<dbReference type="FunCoup" id="A0LNT5">
    <property type="interactions" value="128"/>
</dbReference>
<dbReference type="EMBL" id="CP000478">
    <property type="protein sequence ID" value="ABK19087.1"/>
    <property type="molecule type" value="Genomic_DNA"/>
</dbReference>
<dbReference type="Proteomes" id="UP000001784">
    <property type="component" value="Chromosome"/>
</dbReference>
<dbReference type="Pfam" id="PF05343">
    <property type="entry name" value="Peptidase_M42"/>
    <property type="match status" value="1"/>
</dbReference>
<keyword evidence="5" id="KW-0378">Hydrolase</keyword>
<dbReference type="GO" id="GO:0006508">
    <property type="term" value="P:proteolysis"/>
    <property type="evidence" value="ECO:0007669"/>
    <property type="project" value="UniProtKB-KW"/>
</dbReference>
<name>A0LNT5_SYNFM</name>
<evidence type="ECO:0000256" key="1">
    <source>
        <dbReference type="ARBA" id="ARBA00006272"/>
    </source>
</evidence>
<reference evidence="9 10" key="1">
    <citation type="submission" date="2006-10" db="EMBL/GenBank/DDBJ databases">
        <title>Complete sequence of Syntrophobacter fumaroxidans MPOB.</title>
        <authorList>
            <consortium name="US DOE Joint Genome Institute"/>
            <person name="Copeland A."/>
            <person name="Lucas S."/>
            <person name="Lapidus A."/>
            <person name="Barry K."/>
            <person name="Detter J.C."/>
            <person name="Glavina del Rio T."/>
            <person name="Hammon N."/>
            <person name="Israni S."/>
            <person name="Pitluck S."/>
            <person name="Goltsman E.G."/>
            <person name="Martinez M."/>
            <person name="Schmutz J."/>
            <person name="Larimer F."/>
            <person name="Land M."/>
            <person name="Hauser L."/>
            <person name="Kyrpides N."/>
            <person name="Kim E."/>
            <person name="Boone D.R."/>
            <person name="Brockman F."/>
            <person name="Culley D."/>
            <person name="Ferry J."/>
            <person name="Gunsalus R."/>
            <person name="McInerney M.J."/>
            <person name="Morrison M."/>
            <person name="Plugge C."/>
            <person name="Rohlin L."/>
            <person name="Scholten J."/>
            <person name="Sieber J."/>
            <person name="Stams A.J.M."/>
            <person name="Worm P."/>
            <person name="Henstra A.M."/>
            <person name="Richardson P."/>
        </authorList>
    </citation>
    <scope>NUCLEOTIDE SEQUENCE [LARGE SCALE GENOMIC DNA]</scope>
    <source>
        <strain evidence="10">DSM 10017 / MPOB</strain>
    </source>
</reference>
<dbReference type="SUPFAM" id="SSF101821">
    <property type="entry name" value="Aminopeptidase/glucanase lid domain"/>
    <property type="match status" value="1"/>
</dbReference>
<feature type="binding site" evidence="8">
    <location>
        <position position="217"/>
    </location>
    <ligand>
        <name>Zn(2+)</name>
        <dbReference type="ChEBI" id="CHEBI:29105"/>
        <label>2</label>
    </ligand>
</feature>
<dbReference type="OrthoDB" id="9772053at2"/>
<dbReference type="CDD" id="cd05656">
    <property type="entry name" value="M42_Frv"/>
    <property type="match status" value="1"/>
</dbReference>
<dbReference type="SUPFAM" id="SSF53187">
    <property type="entry name" value="Zn-dependent exopeptidases"/>
    <property type="match status" value="1"/>
</dbReference>
<dbReference type="InterPro" id="IPR008007">
    <property type="entry name" value="Peptidase_M42"/>
</dbReference>
<keyword evidence="3" id="KW-0645">Protease</keyword>
<dbReference type="Gene3D" id="3.40.630.10">
    <property type="entry name" value="Zn peptidases"/>
    <property type="match status" value="1"/>
</dbReference>
<dbReference type="GO" id="GO:0046872">
    <property type="term" value="F:metal ion binding"/>
    <property type="evidence" value="ECO:0007669"/>
    <property type="project" value="UniProtKB-UniRule"/>
</dbReference>
<comment type="similarity">
    <text evidence="1 6">Belongs to the peptidase M42 family.</text>
</comment>
<feature type="binding site" evidence="8">
    <location>
        <position position="68"/>
    </location>
    <ligand>
        <name>Zn(2+)</name>
        <dbReference type="ChEBI" id="CHEBI:29105"/>
        <label>1</label>
    </ligand>
</feature>